<proteinExistence type="predicted"/>
<evidence type="ECO:0000313" key="1">
    <source>
        <dbReference type="EMBL" id="KAJ3179647.1"/>
    </source>
</evidence>
<dbReference type="AlphaFoldDB" id="A0AAD5TNA4"/>
<comment type="caution">
    <text evidence="1">The sequence shown here is derived from an EMBL/GenBank/DDBJ whole genome shotgun (WGS) entry which is preliminary data.</text>
</comment>
<evidence type="ECO:0000313" key="2">
    <source>
        <dbReference type="Proteomes" id="UP001212152"/>
    </source>
</evidence>
<dbReference type="Gene3D" id="3.80.10.10">
    <property type="entry name" value="Ribonuclease Inhibitor"/>
    <property type="match status" value="1"/>
</dbReference>
<keyword evidence="2" id="KW-1185">Reference proteome</keyword>
<dbReference type="EMBL" id="JADGJQ010000020">
    <property type="protein sequence ID" value="KAJ3179647.1"/>
    <property type="molecule type" value="Genomic_DNA"/>
</dbReference>
<gene>
    <name evidence="1" type="ORF">HDU87_002853</name>
</gene>
<dbReference type="InterPro" id="IPR032675">
    <property type="entry name" value="LRR_dom_sf"/>
</dbReference>
<protein>
    <recommendedName>
        <fullName evidence="3">F-box domain-containing protein</fullName>
    </recommendedName>
</protein>
<evidence type="ECO:0008006" key="3">
    <source>
        <dbReference type="Google" id="ProtNLM"/>
    </source>
</evidence>
<reference evidence="1" key="1">
    <citation type="submission" date="2020-05" db="EMBL/GenBank/DDBJ databases">
        <title>Phylogenomic resolution of chytrid fungi.</title>
        <authorList>
            <person name="Stajich J.E."/>
            <person name="Amses K."/>
            <person name="Simmons R."/>
            <person name="Seto K."/>
            <person name="Myers J."/>
            <person name="Bonds A."/>
            <person name="Quandt C.A."/>
            <person name="Barry K."/>
            <person name="Liu P."/>
            <person name="Grigoriev I."/>
            <person name="Longcore J.E."/>
            <person name="James T.Y."/>
        </authorList>
    </citation>
    <scope>NUCLEOTIDE SEQUENCE</scope>
    <source>
        <strain evidence="1">JEL0379</strain>
    </source>
</reference>
<accession>A0AAD5TNA4</accession>
<organism evidence="1 2">
    <name type="scientific">Geranomyces variabilis</name>
    <dbReference type="NCBI Taxonomy" id="109894"/>
    <lineage>
        <taxon>Eukaryota</taxon>
        <taxon>Fungi</taxon>
        <taxon>Fungi incertae sedis</taxon>
        <taxon>Chytridiomycota</taxon>
        <taxon>Chytridiomycota incertae sedis</taxon>
        <taxon>Chytridiomycetes</taxon>
        <taxon>Spizellomycetales</taxon>
        <taxon>Powellomycetaceae</taxon>
        <taxon>Geranomyces</taxon>
    </lineage>
</organism>
<dbReference type="Proteomes" id="UP001212152">
    <property type="component" value="Unassembled WGS sequence"/>
</dbReference>
<name>A0AAD5TNA4_9FUNG</name>
<sequence>MHTPQQQRTKLVARPRTLVELPLELVIHIFAYLPEPRNRFSGVSRAFAAAVTCSPVSCDLLLTLCNSVADAVHLGDPLRFAVHGLPPGRFGTSPKGLTQAHTSLWAMWPLHSFDAEVLHSGENLLREARLVLGRQLGRRVILRLARVEIATLSGHVVLSGRPEERDLLTDECRVLLSDLRPSHVTVHKPPAEVLHLMPAPTAIELLDLTDIHTQLDLSSLATPAFENLKHLHLTSDGRLERGSVRAVSLNCLTNLHASLETLELDGPWMQDMFDFPHVVFDMLEKLTALKTLLADFEPRRHSPEAVARLVRMMPNLRSLGRLGFVDRAFWRLLRSHDGAHLTVLTVGSKKEPFSSRPTNCPPGFIPDLALGILIACPNVTDLTIWMGFRGEIDGLLGVVRRIREGGITSDPERKSKLAMLRVFQAVDAGNLDTKAWQLAVGRDLRVEIRSGAGLANELEEVVRFGQFE</sequence>